<organism evidence="2 3">
    <name type="scientific">Oceanospirillum sediminis</name>
    <dbReference type="NCBI Taxonomy" id="2760088"/>
    <lineage>
        <taxon>Bacteria</taxon>
        <taxon>Pseudomonadati</taxon>
        <taxon>Pseudomonadota</taxon>
        <taxon>Gammaproteobacteria</taxon>
        <taxon>Oceanospirillales</taxon>
        <taxon>Oceanospirillaceae</taxon>
        <taxon>Oceanospirillum</taxon>
    </lineage>
</organism>
<name>A0A839IN32_9GAMM</name>
<dbReference type="AlphaFoldDB" id="A0A839IN32"/>
<proteinExistence type="predicted"/>
<evidence type="ECO:0000256" key="1">
    <source>
        <dbReference type="SAM" id="Coils"/>
    </source>
</evidence>
<comment type="caution">
    <text evidence="2">The sequence shown here is derived from an EMBL/GenBank/DDBJ whole genome shotgun (WGS) entry which is preliminary data.</text>
</comment>
<dbReference type="RefSeq" id="WP_182808649.1">
    <property type="nucleotide sequence ID" value="NZ_JACJFM010000010.1"/>
</dbReference>
<reference evidence="2 3" key="1">
    <citation type="submission" date="2020-08" db="EMBL/GenBank/DDBJ databases">
        <title>Oceanospirillum sp. nov. isolated from marine sediment.</title>
        <authorList>
            <person name="Ji X."/>
        </authorList>
    </citation>
    <scope>NUCLEOTIDE SEQUENCE [LARGE SCALE GENOMIC DNA]</scope>
    <source>
        <strain evidence="2 3">D5</strain>
    </source>
</reference>
<dbReference type="EMBL" id="JACJFM010000010">
    <property type="protein sequence ID" value="MBB1486863.1"/>
    <property type="molecule type" value="Genomic_DNA"/>
</dbReference>
<keyword evidence="3" id="KW-1185">Reference proteome</keyword>
<dbReference type="Proteomes" id="UP000565262">
    <property type="component" value="Unassembled WGS sequence"/>
</dbReference>
<feature type="coiled-coil region" evidence="1">
    <location>
        <begin position="6"/>
        <end position="54"/>
    </location>
</feature>
<sequence>MDTDDLNQLEKQLHELFMICVDLRKENDALKLQLKKQDEQIQELEQQKQLIEGKVGSLLSSLGASEPGHE</sequence>
<gene>
    <name evidence="2" type="ORF">H4O21_09595</name>
</gene>
<accession>A0A839IN32</accession>
<evidence type="ECO:0000313" key="3">
    <source>
        <dbReference type="Proteomes" id="UP000565262"/>
    </source>
</evidence>
<protein>
    <submittedName>
        <fullName evidence="2">Uncharacterized protein</fullName>
    </submittedName>
</protein>
<evidence type="ECO:0000313" key="2">
    <source>
        <dbReference type="EMBL" id="MBB1486863.1"/>
    </source>
</evidence>
<keyword evidence="1" id="KW-0175">Coiled coil</keyword>